<dbReference type="EMBL" id="FMUE01000004">
    <property type="protein sequence ID" value="SCX20558.1"/>
    <property type="molecule type" value="Genomic_DNA"/>
</dbReference>
<protein>
    <recommendedName>
        <fullName evidence="1">DUF7674 domain-containing protein</fullName>
    </recommendedName>
</protein>
<evidence type="ECO:0000259" key="1">
    <source>
        <dbReference type="Pfam" id="PF24722"/>
    </source>
</evidence>
<accession>A0A1R3TKD2</accession>
<dbReference type="InterPro" id="IPR056091">
    <property type="entry name" value="DUF7674"/>
</dbReference>
<evidence type="ECO:0000313" key="3">
    <source>
        <dbReference type="Proteomes" id="UP000187891"/>
    </source>
</evidence>
<proteinExistence type="predicted"/>
<reference evidence="3" key="1">
    <citation type="submission" date="2016-10" db="EMBL/GenBank/DDBJ databases">
        <authorList>
            <person name="Wibberg D."/>
        </authorList>
    </citation>
    <scope>NUCLEOTIDE SEQUENCE [LARGE SCALE GENOMIC DNA]</scope>
</reference>
<sequence>MSTWRRKAIEAAPDIRKQIEQAWSPMAAWIELRVLFEDAVKSGDMEKPRLILDYARYYLAAPHNEIKTAVAVGFIEHLAENDEVRNRLPELITAQDVHEWRDILAYHSDSGVIDALSKACLRRRKSEIPGIKKAGQ</sequence>
<dbReference type="RefSeq" id="WP_077119432.1">
    <property type="nucleotide sequence ID" value="NZ_FMUE01000004.1"/>
</dbReference>
<dbReference type="Pfam" id="PF24722">
    <property type="entry name" value="DUF7674"/>
    <property type="match status" value="1"/>
</dbReference>
<evidence type="ECO:0000313" key="2">
    <source>
        <dbReference type="EMBL" id="SCX20558.1"/>
    </source>
</evidence>
<dbReference type="Proteomes" id="UP000187891">
    <property type="component" value="Unassembled WGS sequence"/>
</dbReference>
<dbReference type="AlphaFoldDB" id="A0A1R3TKD2"/>
<feature type="domain" description="DUF7674" evidence="1">
    <location>
        <begin position="8"/>
        <end position="92"/>
    </location>
</feature>
<gene>
    <name evidence="2" type="ORF">DSM25559_1933</name>
</gene>
<organism evidence="2 3">
    <name type="scientific">Agrobacterium rosae</name>
    <dbReference type="NCBI Taxonomy" id="1972867"/>
    <lineage>
        <taxon>Bacteria</taxon>
        <taxon>Pseudomonadati</taxon>
        <taxon>Pseudomonadota</taxon>
        <taxon>Alphaproteobacteria</taxon>
        <taxon>Hyphomicrobiales</taxon>
        <taxon>Rhizobiaceae</taxon>
        <taxon>Rhizobium/Agrobacterium group</taxon>
        <taxon>Agrobacterium</taxon>
    </lineage>
</organism>
<name>A0A1R3TKD2_9HYPH</name>